<dbReference type="KEGG" id="toy:FO059_04720"/>
<gene>
    <name evidence="2" type="ORF">FO059_04720</name>
</gene>
<name>A0A516X7J2_9ACTN</name>
<reference evidence="2 3" key="2">
    <citation type="submission" date="2019-07" db="EMBL/GenBank/DDBJ databases">
        <authorList>
            <person name="Huang Y."/>
        </authorList>
    </citation>
    <scope>NUCLEOTIDE SEQUENCE [LARGE SCALE GENOMIC DNA]</scope>
    <source>
        <strain evidence="2 3">HY188</strain>
    </source>
</reference>
<sequence>MVDAEAVDTEAQSAIDEAAAPAGDGDVATAPALLRVVKGNPSPEELAVLVAVVAAASGNGGDGSDDAGPRDMWGDLDDALDGMPRMFSPRAYQSGRFGGR</sequence>
<dbReference type="Proteomes" id="UP000317344">
    <property type="component" value="Chromosome"/>
</dbReference>
<dbReference type="EMBL" id="CP041765">
    <property type="protein sequence ID" value="QDQ99035.1"/>
    <property type="molecule type" value="Genomic_DNA"/>
</dbReference>
<accession>A0A516X7J2</accession>
<evidence type="ECO:0000256" key="1">
    <source>
        <dbReference type="SAM" id="MobiDB-lite"/>
    </source>
</evidence>
<evidence type="ECO:0000313" key="3">
    <source>
        <dbReference type="Proteomes" id="UP000317344"/>
    </source>
</evidence>
<dbReference type="GO" id="GO:0004658">
    <property type="term" value="F:propionyl-CoA carboxylase activity"/>
    <property type="evidence" value="ECO:0007669"/>
    <property type="project" value="InterPro"/>
</dbReference>
<feature type="region of interest" description="Disordered" evidence="1">
    <location>
        <begin position="1"/>
        <end position="24"/>
    </location>
</feature>
<keyword evidence="3" id="KW-1185">Reference proteome</keyword>
<evidence type="ECO:0000313" key="2">
    <source>
        <dbReference type="EMBL" id="QDQ99035.1"/>
    </source>
</evidence>
<dbReference type="GO" id="GO:0003989">
    <property type="term" value="F:acetyl-CoA carboxylase activity"/>
    <property type="evidence" value="ECO:0007669"/>
    <property type="project" value="InterPro"/>
</dbReference>
<organism evidence="2 3">
    <name type="scientific">Tomitella fengzijianii</name>
    <dbReference type="NCBI Taxonomy" id="2597660"/>
    <lineage>
        <taxon>Bacteria</taxon>
        <taxon>Bacillati</taxon>
        <taxon>Actinomycetota</taxon>
        <taxon>Actinomycetes</taxon>
        <taxon>Mycobacteriales</taxon>
        <taxon>Tomitella</taxon>
    </lineage>
</organism>
<feature type="region of interest" description="Disordered" evidence="1">
    <location>
        <begin position="58"/>
        <end position="77"/>
    </location>
</feature>
<dbReference type="Pfam" id="PF13822">
    <property type="entry name" value="ACC_epsilon"/>
    <property type="match status" value="1"/>
</dbReference>
<reference evidence="2 3" key="1">
    <citation type="submission" date="2019-07" db="EMBL/GenBank/DDBJ databases">
        <title>Tomitella cavernea sp. nov., an actinomycete isolated from soil.</title>
        <authorList>
            <person name="Cheng J."/>
        </authorList>
    </citation>
    <scope>NUCLEOTIDE SEQUENCE [LARGE SCALE GENOMIC DNA]</scope>
    <source>
        <strain evidence="2 3">HY188</strain>
    </source>
</reference>
<protein>
    <submittedName>
        <fullName evidence="2">Acyl-CoA carboxylase subunit epsilon</fullName>
    </submittedName>
</protein>
<dbReference type="AlphaFoldDB" id="A0A516X7J2"/>
<proteinExistence type="predicted"/>
<dbReference type="InterPro" id="IPR032716">
    <property type="entry name" value="ACC_epsilon"/>
</dbReference>